<evidence type="ECO:0000313" key="2">
    <source>
        <dbReference type="EMBL" id="QEN08640.1"/>
    </source>
</evidence>
<dbReference type="CDD" id="cd03811">
    <property type="entry name" value="GT4_GT28_WabH-like"/>
    <property type="match status" value="1"/>
</dbReference>
<protein>
    <submittedName>
        <fullName evidence="2">Glycosyltransferase</fullName>
    </submittedName>
</protein>
<dbReference type="EMBL" id="CP036150">
    <property type="protein sequence ID" value="QEN08640.1"/>
    <property type="molecule type" value="Genomic_DNA"/>
</dbReference>
<dbReference type="PANTHER" id="PTHR12526:SF630">
    <property type="entry name" value="GLYCOSYLTRANSFERASE"/>
    <property type="match status" value="1"/>
</dbReference>
<sequence>MECQVEGNQLKILFVCSAREWGGNEKWSSMTMSELQKQGHTVSMLLRNPFLAKRFGRTLPWTFAPFITPFDPLSFLIAFFLLLVKRPNVIVSTKKAEYFVLGILSRIFRIRHILRLGIVRDLDTPWKRFVYTRLNEGIIVNASRTKENFEQYDFVDQSKIKLIYNGIPEITAPKAVPRTDDRFRIVTVGTLTPRKGFHLLIEAIASLPEELSRQIHLTIVGAGLMKKELQKQIIDLHMEDRVSLAGFQSDPVPFLVDADLFALVSENEGISNALLEAMMLGLPVLTTLSGGTAEFMEDNVHGFLVDRDAFVIRRRLEELLTRRDSLQEVGKTGQSRVKEFFSLSRMGREVADFLEPRHG</sequence>
<dbReference type="KEGG" id="ock:EXM22_11825"/>
<organism evidence="2 3">
    <name type="scientific">Oceanispirochaeta crateris</name>
    <dbReference type="NCBI Taxonomy" id="2518645"/>
    <lineage>
        <taxon>Bacteria</taxon>
        <taxon>Pseudomonadati</taxon>
        <taxon>Spirochaetota</taxon>
        <taxon>Spirochaetia</taxon>
        <taxon>Spirochaetales</taxon>
        <taxon>Spirochaetaceae</taxon>
        <taxon>Oceanispirochaeta</taxon>
    </lineage>
</organism>
<dbReference type="Pfam" id="PF00534">
    <property type="entry name" value="Glycos_transf_1"/>
    <property type="match status" value="1"/>
</dbReference>
<dbReference type="AlphaFoldDB" id="A0A5C1QNT4"/>
<dbReference type="Proteomes" id="UP000324209">
    <property type="component" value="Chromosome"/>
</dbReference>
<dbReference type="OrthoDB" id="370534at2"/>
<proteinExistence type="predicted"/>
<dbReference type="InterPro" id="IPR001296">
    <property type="entry name" value="Glyco_trans_1"/>
</dbReference>
<feature type="domain" description="Glycosyl transferase family 1" evidence="1">
    <location>
        <begin position="175"/>
        <end position="335"/>
    </location>
</feature>
<keyword evidence="2" id="KW-0808">Transferase</keyword>
<name>A0A5C1QNT4_9SPIO</name>
<keyword evidence="3" id="KW-1185">Reference proteome</keyword>
<accession>A0A5C1QNT4</accession>
<dbReference type="Gene3D" id="3.40.50.2000">
    <property type="entry name" value="Glycogen Phosphorylase B"/>
    <property type="match status" value="2"/>
</dbReference>
<dbReference type="PANTHER" id="PTHR12526">
    <property type="entry name" value="GLYCOSYLTRANSFERASE"/>
    <property type="match status" value="1"/>
</dbReference>
<dbReference type="GO" id="GO:0016757">
    <property type="term" value="F:glycosyltransferase activity"/>
    <property type="evidence" value="ECO:0007669"/>
    <property type="project" value="InterPro"/>
</dbReference>
<reference evidence="2 3" key="1">
    <citation type="submission" date="2019-02" db="EMBL/GenBank/DDBJ databases">
        <title>Complete Genome Sequence and Methylome Analysis of free living Spirochaetas.</title>
        <authorList>
            <person name="Fomenkov A."/>
            <person name="Dubinina G."/>
            <person name="Leshcheva N."/>
            <person name="Mikheeva N."/>
            <person name="Grabovich M."/>
            <person name="Vincze T."/>
            <person name="Roberts R.J."/>
        </authorList>
    </citation>
    <scope>NUCLEOTIDE SEQUENCE [LARGE SCALE GENOMIC DNA]</scope>
    <source>
        <strain evidence="2 3">K2</strain>
    </source>
</reference>
<dbReference type="SUPFAM" id="SSF53756">
    <property type="entry name" value="UDP-Glycosyltransferase/glycogen phosphorylase"/>
    <property type="match status" value="1"/>
</dbReference>
<gene>
    <name evidence="2" type="ORF">EXM22_11825</name>
</gene>
<evidence type="ECO:0000313" key="3">
    <source>
        <dbReference type="Proteomes" id="UP000324209"/>
    </source>
</evidence>
<evidence type="ECO:0000259" key="1">
    <source>
        <dbReference type="Pfam" id="PF00534"/>
    </source>
</evidence>